<comment type="caution">
    <text evidence="1">The sequence shown here is derived from an EMBL/GenBank/DDBJ whole genome shotgun (WGS) entry which is preliminary data.</text>
</comment>
<proteinExistence type="predicted"/>
<accession>A0A0F9U4Q0</accession>
<dbReference type="EMBL" id="LAZR01000130">
    <property type="protein sequence ID" value="KKN88215.1"/>
    <property type="molecule type" value="Genomic_DNA"/>
</dbReference>
<name>A0A0F9U4Q0_9ZZZZ</name>
<dbReference type="AlphaFoldDB" id="A0A0F9U4Q0"/>
<evidence type="ECO:0000313" key="1">
    <source>
        <dbReference type="EMBL" id="KKN88215.1"/>
    </source>
</evidence>
<gene>
    <name evidence="1" type="ORF">LCGC14_0250410</name>
</gene>
<reference evidence="1" key="1">
    <citation type="journal article" date="2015" name="Nature">
        <title>Complex archaea that bridge the gap between prokaryotes and eukaryotes.</title>
        <authorList>
            <person name="Spang A."/>
            <person name="Saw J.H."/>
            <person name="Jorgensen S.L."/>
            <person name="Zaremba-Niedzwiedzka K."/>
            <person name="Martijn J."/>
            <person name="Lind A.E."/>
            <person name="van Eijk R."/>
            <person name="Schleper C."/>
            <person name="Guy L."/>
            <person name="Ettema T.J."/>
        </authorList>
    </citation>
    <scope>NUCLEOTIDE SEQUENCE</scope>
</reference>
<protein>
    <submittedName>
        <fullName evidence="1">Uncharacterized protein</fullName>
    </submittedName>
</protein>
<organism evidence="1">
    <name type="scientific">marine sediment metagenome</name>
    <dbReference type="NCBI Taxonomy" id="412755"/>
    <lineage>
        <taxon>unclassified sequences</taxon>
        <taxon>metagenomes</taxon>
        <taxon>ecological metagenomes</taxon>
    </lineage>
</organism>
<dbReference type="InterPro" id="IPR054197">
    <property type="entry name" value="DUF6902"/>
</dbReference>
<sequence>MSNVVTLSSVRARGIAAKHADIAAISRMFAQQRRRAGDVFWLKENAEWLGVLASSNMPASSGALMPYASFYDQLEETIRFFPQYYRFFLSLALDLEDLGMPGETGLRLVHWVSRMRLVDGELSDLQRAEAERLMARRMLVTRDETLHARLRGFFLRSENFVLPNKKASYELAHIVFYLSDYGQRDPALPLAAIESLTFASILAYLDQDMDLLAELCAALRLAGSPAPVLWEDAVRTAANACQIVPHHGEGAGDGYHIYLMAGWLSQMAGAPAFSQAVPQGPVSIRYAPPEGALLGLSEALFKMGDTRQSDWARMRGRIMASLAPSAQNILAQAEASCPQFDAFFARFARAPVKMGEGSARVQL</sequence>
<dbReference type="Pfam" id="PF21843">
    <property type="entry name" value="DUF6902"/>
    <property type="match status" value="1"/>
</dbReference>